<dbReference type="CDD" id="cd04301">
    <property type="entry name" value="NAT_SF"/>
    <property type="match status" value="1"/>
</dbReference>
<dbReference type="RefSeq" id="WP_009883585.1">
    <property type="nucleotide sequence ID" value="NZ_AAGP01000019.1"/>
</dbReference>
<dbReference type="EMBL" id="CP017150">
    <property type="protein sequence ID" value="AOP52919.1"/>
    <property type="molecule type" value="Genomic_DNA"/>
</dbReference>
<organism evidence="1 2">
    <name type="scientific">Brevibacterium aurantiacum</name>
    <dbReference type="NCBI Taxonomy" id="273384"/>
    <lineage>
        <taxon>Bacteria</taxon>
        <taxon>Bacillati</taxon>
        <taxon>Actinomycetota</taxon>
        <taxon>Actinomycetes</taxon>
        <taxon>Micrococcales</taxon>
        <taxon>Brevibacteriaceae</taxon>
        <taxon>Brevibacterium</taxon>
    </lineage>
</organism>
<dbReference type="InterPro" id="IPR000182">
    <property type="entry name" value="GNAT_dom"/>
</dbReference>
<dbReference type="PATRIC" id="fig|1703.10.peg.1244"/>
<reference evidence="2" key="1">
    <citation type="submission" date="2016-09" db="EMBL/GenBank/DDBJ databases">
        <title>Complete Genome Sequence of Brevibacterium linens SMQ-1335.</title>
        <authorList>
            <person name="de Melo A.G."/>
            <person name="Labrie S.J."/>
            <person name="Dumaresq J."/>
            <person name="Roberts R.J."/>
            <person name="Tremblay D.M."/>
            <person name="Moineau S."/>
        </authorList>
    </citation>
    <scope>NUCLEOTIDE SEQUENCE [LARGE SCALE GENOMIC DNA]</scope>
    <source>
        <strain evidence="2">SMQ-1335</strain>
    </source>
</reference>
<dbReference type="eggNOG" id="COG0456">
    <property type="taxonomic scope" value="Bacteria"/>
</dbReference>
<accession>A0A1D7W1F6</accession>
<dbReference type="GO" id="GO:0016747">
    <property type="term" value="F:acyltransferase activity, transferring groups other than amino-acyl groups"/>
    <property type="evidence" value="ECO:0007669"/>
    <property type="project" value="InterPro"/>
</dbReference>
<dbReference type="PROSITE" id="PS51186">
    <property type="entry name" value="GNAT"/>
    <property type="match status" value="1"/>
</dbReference>
<evidence type="ECO:0000313" key="2">
    <source>
        <dbReference type="Proteomes" id="UP000094793"/>
    </source>
</evidence>
<dbReference type="OrthoDB" id="4119890at2"/>
<sequence>MEITHIPAGSRPANEIEEILAEVVAFDALINRASGLGDDFDPRADEVRQELLSPNEYTSHQTWIGRLGGAIVAKGIAYLTLQDNLDVADVWCAVHPDRRRRGFGAEMLTAMETSLAAQGRTQLTSYCEIPESVRASEVRSAHLAAETGAGSLPAGQPDVAFLSHHGFAFKQLERCSVAKTSVAASLPHVELDPGYTIETWSGPTPEHRLEQIAWLHQKMSTDTPGAEEFGEEESWDAERVRALDEKRRKNRELLGTALALKGDSAAGFTEVAHFDERPAVGWQGSTLVAREHRGHGLGAALKIANHMALGESSSVERIYTWNAVENSWMLAINDRGGFETWAWVGLWKKRLA</sequence>
<dbReference type="Proteomes" id="UP000094793">
    <property type="component" value="Chromosome"/>
</dbReference>
<dbReference type="AlphaFoldDB" id="A0A1D7W1F6"/>
<dbReference type="SUPFAM" id="SSF55729">
    <property type="entry name" value="Acyl-CoA N-acyltransferases (Nat)"/>
    <property type="match status" value="2"/>
</dbReference>
<dbReference type="Gene3D" id="3.40.630.30">
    <property type="match status" value="1"/>
</dbReference>
<gene>
    <name evidence="1" type="ORF">BLSMQ_1209</name>
</gene>
<name>A0A1D7W1F6_BREAU</name>
<evidence type="ECO:0000313" key="1">
    <source>
        <dbReference type="EMBL" id="AOP52919.1"/>
    </source>
</evidence>
<dbReference type="KEGG" id="blin:BLSMQ_1209"/>
<dbReference type="Pfam" id="PF00583">
    <property type="entry name" value="Acetyltransf_1"/>
    <property type="match status" value="2"/>
</dbReference>
<proteinExistence type="predicted"/>
<keyword evidence="1" id="KW-0808">Transferase</keyword>
<protein>
    <submittedName>
        <fullName evidence="1">GCN5-related N-acetyltransferase</fullName>
    </submittedName>
</protein>
<dbReference type="InterPro" id="IPR016181">
    <property type="entry name" value="Acyl_CoA_acyltransferase"/>
</dbReference>